<keyword evidence="2" id="KW-1185">Reference proteome</keyword>
<evidence type="ECO:0000313" key="2">
    <source>
        <dbReference type="Proteomes" id="UP000652761"/>
    </source>
</evidence>
<protein>
    <submittedName>
        <fullName evidence="1">Uncharacterized protein</fullName>
    </submittedName>
</protein>
<gene>
    <name evidence="1" type="ORF">Taro_007668</name>
</gene>
<feature type="non-terminal residue" evidence="1">
    <location>
        <position position="1"/>
    </location>
</feature>
<reference evidence="1" key="1">
    <citation type="submission" date="2017-07" db="EMBL/GenBank/DDBJ databases">
        <title>Taro Niue Genome Assembly and Annotation.</title>
        <authorList>
            <person name="Atibalentja N."/>
            <person name="Keating K."/>
            <person name="Fields C.J."/>
        </authorList>
    </citation>
    <scope>NUCLEOTIDE SEQUENCE</scope>
    <source>
        <strain evidence="1">Niue_2</strain>
        <tissue evidence="1">Leaf</tissue>
    </source>
</reference>
<evidence type="ECO:0000313" key="1">
    <source>
        <dbReference type="EMBL" id="MQL75302.1"/>
    </source>
</evidence>
<sequence>THYYVDGVPDEIVMKAPDKRITQKNWELLLKYWEKDDKILEVKRNKRNRGEDRVTHTLGAKSIARHNHHDEREKMGVDYTTLGSYLKAHQTKNGDYPDKYTCAMCENVILTCAERDAVDWDGPELYLGVNWKLLVQMKVFNILHLNFKMQGKR</sequence>
<accession>A0A843TRW8</accession>
<organism evidence="1 2">
    <name type="scientific">Colocasia esculenta</name>
    <name type="common">Wild taro</name>
    <name type="synonym">Arum esculentum</name>
    <dbReference type="NCBI Taxonomy" id="4460"/>
    <lineage>
        <taxon>Eukaryota</taxon>
        <taxon>Viridiplantae</taxon>
        <taxon>Streptophyta</taxon>
        <taxon>Embryophyta</taxon>
        <taxon>Tracheophyta</taxon>
        <taxon>Spermatophyta</taxon>
        <taxon>Magnoliopsida</taxon>
        <taxon>Liliopsida</taxon>
        <taxon>Araceae</taxon>
        <taxon>Aroideae</taxon>
        <taxon>Colocasieae</taxon>
        <taxon>Colocasia</taxon>
    </lineage>
</organism>
<dbReference type="Proteomes" id="UP000652761">
    <property type="component" value="Unassembled WGS sequence"/>
</dbReference>
<name>A0A843TRW8_COLES</name>
<comment type="caution">
    <text evidence="1">The sequence shown here is derived from an EMBL/GenBank/DDBJ whole genome shotgun (WGS) entry which is preliminary data.</text>
</comment>
<dbReference type="Pfam" id="PF03004">
    <property type="entry name" value="Transposase_24"/>
    <property type="match status" value="1"/>
</dbReference>
<dbReference type="InterPro" id="IPR004252">
    <property type="entry name" value="Probable_transposase_24"/>
</dbReference>
<dbReference type="EMBL" id="NMUH01000244">
    <property type="protein sequence ID" value="MQL75302.1"/>
    <property type="molecule type" value="Genomic_DNA"/>
</dbReference>
<dbReference type="AlphaFoldDB" id="A0A843TRW8"/>
<proteinExistence type="predicted"/>